<keyword evidence="4" id="KW-1185">Reference proteome</keyword>
<evidence type="ECO:0000256" key="2">
    <source>
        <dbReference type="SAM" id="SignalP"/>
    </source>
</evidence>
<evidence type="ECO:0000256" key="1">
    <source>
        <dbReference type="SAM" id="MobiDB-lite"/>
    </source>
</evidence>
<keyword evidence="2" id="KW-0732">Signal</keyword>
<feature type="chain" id="PRO_5007854693" evidence="2">
    <location>
        <begin position="21"/>
        <end position="111"/>
    </location>
</feature>
<reference evidence="3 4" key="1">
    <citation type="journal article" date="2016" name="Mol. Biol. Evol.">
        <title>Comparative Genomics of Early-Diverging Mushroom-Forming Fungi Provides Insights into the Origins of Lignocellulose Decay Capabilities.</title>
        <authorList>
            <person name="Nagy L.G."/>
            <person name="Riley R."/>
            <person name="Tritt A."/>
            <person name="Adam C."/>
            <person name="Daum C."/>
            <person name="Floudas D."/>
            <person name="Sun H."/>
            <person name="Yadav J.S."/>
            <person name="Pangilinan J."/>
            <person name="Larsson K.H."/>
            <person name="Matsuura K."/>
            <person name="Barry K."/>
            <person name="Labutti K."/>
            <person name="Kuo R."/>
            <person name="Ohm R.A."/>
            <person name="Bhattacharya S.S."/>
            <person name="Shirouzu T."/>
            <person name="Yoshinaga Y."/>
            <person name="Martin F.M."/>
            <person name="Grigoriev I.V."/>
            <person name="Hibbett D.S."/>
        </authorList>
    </citation>
    <scope>NUCLEOTIDE SEQUENCE [LARGE SCALE GENOMIC DNA]</scope>
    <source>
        <strain evidence="3 4">HHB9708</strain>
    </source>
</reference>
<protein>
    <submittedName>
        <fullName evidence="3">Uncharacterized protein</fullName>
    </submittedName>
</protein>
<proteinExistence type="predicted"/>
<evidence type="ECO:0000313" key="3">
    <source>
        <dbReference type="EMBL" id="KZS97083.1"/>
    </source>
</evidence>
<feature type="signal peptide" evidence="2">
    <location>
        <begin position="1"/>
        <end position="20"/>
    </location>
</feature>
<dbReference type="EMBL" id="KV419397">
    <property type="protein sequence ID" value="KZS97083.1"/>
    <property type="molecule type" value="Genomic_DNA"/>
</dbReference>
<name>A0A164YN96_9AGAM</name>
<gene>
    <name evidence="3" type="ORF">SISNIDRAFT_463039</name>
</gene>
<dbReference type="AlphaFoldDB" id="A0A164YN96"/>
<sequence>MQLSFVFVSIAFALSALVASAPAPEIDSVRRNLMDHEKRRGGRIGGGFRKVPSGVLSLAGHDLANAVLSTGQPSSTSSSTTQPNPSATAIQELEGFQNSDRFSPLLEDILG</sequence>
<evidence type="ECO:0000313" key="4">
    <source>
        <dbReference type="Proteomes" id="UP000076722"/>
    </source>
</evidence>
<dbReference type="Proteomes" id="UP000076722">
    <property type="component" value="Unassembled WGS sequence"/>
</dbReference>
<feature type="compositionally biased region" description="Low complexity" evidence="1">
    <location>
        <begin position="69"/>
        <end position="87"/>
    </location>
</feature>
<accession>A0A164YN96</accession>
<organism evidence="3 4">
    <name type="scientific">Sistotremastrum niveocremeum HHB9708</name>
    <dbReference type="NCBI Taxonomy" id="1314777"/>
    <lineage>
        <taxon>Eukaryota</taxon>
        <taxon>Fungi</taxon>
        <taxon>Dikarya</taxon>
        <taxon>Basidiomycota</taxon>
        <taxon>Agaricomycotina</taxon>
        <taxon>Agaricomycetes</taxon>
        <taxon>Sistotremastrales</taxon>
        <taxon>Sistotremastraceae</taxon>
        <taxon>Sertulicium</taxon>
        <taxon>Sertulicium niveocremeum</taxon>
    </lineage>
</organism>
<feature type="region of interest" description="Disordered" evidence="1">
    <location>
        <begin position="68"/>
        <end position="87"/>
    </location>
</feature>